<dbReference type="Proteomes" id="UP000811282">
    <property type="component" value="Unassembled WGS sequence"/>
</dbReference>
<evidence type="ECO:0000256" key="1">
    <source>
        <dbReference type="ARBA" id="ARBA00007749"/>
    </source>
</evidence>
<organism evidence="6 7">
    <name type="scientific">Candidatus Sodalis endolongispinus</name>
    <dbReference type="NCBI Taxonomy" id="2812662"/>
    <lineage>
        <taxon>Bacteria</taxon>
        <taxon>Pseudomonadati</taxon>
        <taxon>Pseudomonadota</taxon>
        <taxon>Gammaproteobacteria</taxon>
        <taxon>Enterobacterales</taxon>
        <taxon>Bruguierivoracaceae</taxon>
        <taxon>Sodalis</taxon>
    </lineage>
</organism>
<evidence type="ECO:0000313" key="6">
    <source>
        <dbReference type="EMBL" id="MBT9433449.1"/>
    </source>
</evidence>
<proteinExistence type="inferred from homology"/>
<comment type="similarity">
    <text evidence="1">Belongs to the metallo-beta-lactamase superfamily.</text>
</comment>
<gene>
    <name evidence="6" type="ORF">JZM24_17600</name>
</gene>
<sequence length="123" mass="13540">MSDNVYIEKMYILDGGQAQVDDASRYSPGIDMGVPMVLSCNTYLIRHRDQWLLWDTGTQDDLIAVPEGRVIAHGILGTVRKTIAAQLAEIGVAPQDIGTLVLSHAHYDNAGNCRLFPCARWIA</sequence>
<dbReference type="PANTHER" id="PTHR42978:SF3">
    <property type="entry name" value="BLR3078 PROTEIN"/>
    <property type="match status" value="1"/>
</dbReference>
<dbReference type="SUPFAM" id="SSF56281">
    <property type="entry name" value="Metallo-hydrolase/oxidoreductase"/>
    <property type="match status" value="1"/>
</dbReference>
<keyword evidence="4" id="KW-0862">Zinc</keyword>
<evidence type="ECO:0000256" key="2">
    <source>
        <dbReference type="ARBA" id="ARBA00022723"/>
    </source>
</evidence>
<reference evidence="6 7" key="1">
    <citation type="journal article" date="2021" name="Genome Biol. Evol.">
        <title>The evolution of interdependence in a four-way mealybug symbiosis.</title>
        <authorList>
            <person name="Garber A.I."/>
            <person name="Kupper M."/>
            <person name="Laetsch D.R."/>
            <person name="Weldon S.R."/>
            <person name="Ladinsky M.S."/>
            <person name="Bjorkman P.J."/>
            <person name="McCutcheon J.P."/>
        </authorList>
    </citation>
    <scope>NUCLEOTIDE SEQUENCE [LARGE SCALE GENOMIC DNA]</scope>
    <source>
        <strain evidence="6">SOD</strain>
    </source>
</reference>
<dbReference type="Pfam" id="PF00753">
    <property type="entry name" value="Lactamase_B"/>
    <property type="match status" value="1"/>
</dbReference>
<comment type="caution">
    <text evidence="6">The sequence shown here is derived from an EMBL/GenBank/DDBJ whole genome shotgun (WGS) entry which is preliminary data.</text>
</comment>
<evidence type="ECO:0000259" key="5">
    <source>
        <dbReference type="Pfam" id="PF00753"/>
    </source>
</evidence>
<dbReference type="EMBL" id="JAFJYC010000003">
    <property type="protein sequence ID" value="MBT9433449.1"/>
    <property type="molecule type" value="Genomic_DNA"/>
</dbReference>
<keyword evidence="2" id="KW-0479">Metal-binding</keyword>
<dbReference type="Gene3D" id="3.60.15.10">
    <property type="entry name" value="Ribonuclease Z/Hydroxyacylglutathione hydrolase-like"/>
    <property type="match status" value="1"/>
</dbReference>
<dbReference type="InterPro" id="IPR001279">
    <property type="entry name" value="Metallo-B-lactamas"/>
</dbReference>
<feature type="domain" description="Metallo-beta-lactamase" evidence="5">
    <location>
        <begin position="37"/>
        <end position="116"/>
    </location>
</feature>
<evidence type="ECO:0000256" key="4">
    <source>
        <dbReference type="ARBA" id="ARBA00022833"/>
    </source>
</evidence>
<evidence type="ECO:0000256" key="3">
    <source>
        <dbReference type="ARBA" id="ARBA00022801"/>
    </source>
</evidence>
<dbReference type="PANTHER" id="PTHR42978">
    <property type="entry name" value="QUORUM-QUENCHING LACTONASE YTNP-RELATED-RELATED"/>
    <property type="match status" value="1"/>
</dbReference>
<keyword evidence="7" id="KW-1185">Reference proteome</keyword>
<protein>
    <submittedName>
        <fullName evidence="6">MBL fold metallo-hydrolase</fullName>
    </submittedName>
</protein>
<dbReference type="InterPro" id="IPR051013">
    <property type="entry name" value="MBL_superfamily_lactonases"/>
</dbReference>
<accession>A0ABS5YEG5</accession>
<keyword evidence="3" id="KW-0378">Hydrolase</keyword>
<name>A0ABS5YEG5_9GAMM</name>
<dbReference type="InterPro" id="IPR036866">
    <property type="entry name" value="RibonucZ/Hydroxyglut_hydro"/>
</dbReference>
<evidence type="ECO:0000313" key="7">
    <source>
        <dbReference type="Proteomes" id="UP000811282"/>
    </source>
</evidence>